<dbReference type="EC" id="2.3.1.234" evidence="8"/>
<feature type="binding site" evidence="8">
    <location>
        <begin position="140"/>
        <end position="144"/>
    </location>
    <ligand>
        <name>substrate</name>
    </ligand>
</feature>
<dbReference type="GO" id="GO:0002949">
    <property type="term" value="P:tRNA threonylcarbamoyladenosine modification"/>
    <property type="evidence" value="ECO:0007669"/>
    <property type="project" value="UniProtKB-UniRule"/>
</dbReference>
<comment type="catalytic activity">
    <reaction evidence="7 8">
        <text>L-threonylcarbamoyladenylate + adenosine(37) in tRNA = N(6)-L-threonylcarbamoyladenosine(37) in tRNA + AMP + H(+)</text>
        <dbReference type="Rhea" id="RHEA:37059"/>
        <dbReference type="Rhea" id="RHEA-COMP:10162"/>
        <dbReference type="Rhea" id="RHEA-COMP:10163"/>
        <dbReference type="ChEBI" id="CHEBI:15378"/>
        <dbReference type="ChEBI" id="CHEBI:73682"/>
        <dbReference type="ChEBI" id="CHEBI:74411"/>
        <dbReference type="ChEBI" id="CHEBI:74418"/>
        <dbReference type="ChEBI" id="CHEBI:456215"/>
        <dbReference type="EC" id="2.3.1.234"/>
    </reaction>
</comment>
<dbReference type="GO" id="GO:0005506">
    <property type="term" value="F:iron ion binding"/>
    <property type="evidence" value="ECO:0007669"/>
    <property type="project" value="UniProtKB-UniRule"/>
</dbReference>
<feature type="domain" description="Gcp-like" evidence="9">
    <location>
        <begin position="30"/>
        <end position="313"/>
    </location>
</feature>
<feature type="binding site" evidence="8">
    <location>
        <position position="186"/>
    </location>
    <ligand>
        <name>substrate</name>
    </ligand>
</feature>
<comment type="similarity">
    <text evidence="8">Belongs to the KAE1 / TsaD family.</text>
</comment>
<feature type="binding site" evidence="8">
    <location>
        <position position="117"/>
    </location>
    <ligand>
        <name>Fe cation</name>
        <dbReference type="ChEBI" id="CHEBI:24875"/>
    </ligand>
</feature>
<dbReference type="HAMAP" id="MF_01445">
    <property type="entry name" value="TsaD"/>
    <property type="match status" value="1"/>
</dbReference>
<comment type="subcellular location">
    <subcellularLocation>
        <location evidence="8">Cytoplasm</location>
    </subcellularLocation>
</comment>
<dbReference type="GO" id="GO:0061711">
    <property type="term" value="F:tRNA N(6)-L-threonylcarbamoyladenine synthase activity"/>
    <property type="evidence" value="ECO:0007669"/>
    <property type="project" value="UniProtKB-EC"/>
</dbReference>
<dbReference type="NCBIfam" id="TIGR03723">
    <property type="entry name" value="T6A_TsaD_YgjD"/>
    <property type="match status" value="1"/>
</dbReference>
<dbReference type="GO" id="GO:0005737">
    <property type="term" value="C:cytoplasm"/>
    <property type="evidence" value="ECO:0007669"/>
    <property type="project" value="UniProtKB-SubCell"/>
</dbReference>
<comment type="function">
    <text evidence="8">Required for the formation of a threonylcarbamoyl group on adenosine at position 37 (t(6)A37) in tRNAs that read codons beginning with adenine. Is involved in the transfer of the threonylcarbamoyl moiety of threonylcarbamoyl-AMP (TC-AMP) to the N6 group of A37, together with TsaE and TsaB. TsaD likely plays a direct catalytic role in this reaction.</text>
</comment>
<evidence type="ECO:0000313" key="10">
    <source>
        <dbReference type="EMBL" id="HIU29710.1"/>
    </source>
</evidence>
<dbReference type="PANTHER" id="PTHR11735:SF6">
    <property type="entry name" value="TRNA N6-ADENOSINE THREONYLCARBAMOYLTRANSFERASE, MITOCHONDRIAL"/>
    <property type="match status" value="1"/>
</dbReference>
<keyword evidence="6 8" id="KW-0012">Acyltransferase</keyword>
<dbReference type="FunFam" id="3.30.420.40:FF:000012">
    <property type="entry name" value="tRNA N6-adenosine threonylcarbamoyltransferase"/>
    <property type="match status" value="1"/>
</dbReference>
<feature type="binding site" evidence="8">
    <location>
        <position position="173"/>
    </location>
    <ligand>
        <name>substrate</name>
    </ligand>
</feature>
<reference evidence="10" key="2">
    <citation type="journal article" date="2021" name="PeerJ">
        <title>Extensive microbial diversity within the chicken gut microbiome revealed by metagenomics and culture.</title>
        <authorList>
            <person name="Gilroy R."/>
            <person name="Ravi A."/>
            <person name="Getino M."/>
            <person name="Pursley I."/>
            <person name="Horton D.L."/>
            <person name="Alikhan N.F."/>
            <person name="Baker D."/>
            <person name="Gharbi K."/>
            <person name="Hall N."/>
            <person name="Watson M."/>
            <person name="Adriaenssens E.M."/>
            <person name="Foster-Nyarko E."/>
            <person name="Jarju S."/>
            <person name="Secka A."/>
            <person name="Antonio M."/>
            <person name="Oren A."/>
            <person name="Chaudhuri R.R."/>
            <person name="La Ragione R."/>
            <person name="Hildebrand F."/>
            <person name="Pallen M.J."/>
        </authorList>
    </citation>
    <scope>NUCLEOTIDE SEQUENCE</scope>
    <source>
        <strain evidence="10">CHK195-4489</strain>
    </source>
</reference>
<accession>A0A9D1IA67</accession>
<dbReference type="InterPro" id="IPR043129">
    <property type="entry name" value="ATPase_NBD"/>
</dbReference>
<proteinExistence type="inferred from homology"/>
<evidence type="ECO:0000256" key="6">
    <source>
        <dbReference type="ARBA" id="ARBA00023315"/>
    </source>
</evidence>
<dbReference type="PRINTS" id="PR00789">
    <property type="entry name" value="OSIALOPTASE"/>
</dbReference>
<feature type="binding site" evidence="8">
    <location>
        <position position="279"/>
    </location>
    <ligand>
        <name>substrate</name>
    </ligand>
</feature>
<dbReference type="Proteomes" id="UP000824089">
    <property type="component" value="Unassembled WGS sequence"/>
</dbReference>
<evidence type="ECO:0000313" key="11">
    <source>
        <dbReference type="Proteomes" id="UP000824089"/>
    </source>
</evidence>
<evidence type="ECO:0000256" key="4">
    <source>
        <dbReference type="ARBA" id="ARBA00022723"/>
    </source>
</evidence>
<dbReference type="NCBIfam" id="TIGR00329">
    <property type="entry name" value="gcp_kae1"/>
    <property type="match status" value="1"/>
</dbReference>
<sequence>MDKEGRVLTLGIESSCDETSAAVVADGRFVLSNIISSQVEIHKPFGGVVPEIASRKHVEAIIGVIDAAVREANVSLSEIDRIGVTFGPGLIGALLVGLSAAKALSYTLSKPLVPVHHIEGHIAANFIEYKDLEPPFVCLVVSGGHSHIIDCRAYGDFKVLGRTRDDAAGEAFDKISRALGLGYPGGPAVDRLAKEGNPHAIDFPRVRFGGSLDFSFSGVKTAVLNYMNNTKAKGEAVPPADLCASFQKAVVDILVENLMKASEQTGYGKICLAGGVAANSCLRAEAQRAAEKAGAAFFRPSPVLCTDNGAMIACAAHFVGESRTAGADLNAAANVSIECLSGLFDKVANE</sequence>
<keyword evidence="3 8" id="KW-0819">tRNA processing</keyword>
<dbReference type="SUPFAM" id="SSF53067">
    <property type="entry name" value="Actin-like ATPase domain"/>
    <property type="match status" value="2"/>
</dbReference>
<comment type="caution">
    <text evidence="10">The sequence shown here is derived from an EMBL/GenBank/DDBJ whole genome shotgun (WGS) entry which is preliminary data.</text>
</comment>
<feature type="binding site" evidence="8">
    <location>
        <position position="121"/>
    </location>
    <ligand>
        <name>Fe cation</name>
        <dbReference type="ChEBI" id="CHEBI:24875"/>
    </ligand>
</feature>
<evidence type="ECO:0000256" key="1">
    <source>
        <dbReference type="ARBA" id="ARBA00022490"/>
    </source>
</evidence>
<name>A0A9D1IA67_9CLOT</name>
<dbReference type="Gene3D" id="3.30.420.40">
    <property type="match status" value="2"/>
</dbReference>
<dbReference type="InterPro" id="IPR000905">
    <property type="entry name" value="Gcp-like_dom"/>
</dbReference>
<evidence type="ECO:0000259" key="9">
    <source>
        <dbReference type="Pfam" id="PF00814"/>
    </source>
</evidence>
<dbReference type="Pfam" id="PF00814">
    <property type="entry name" value="TsaD"/>
    <property type="match status" value="1"/>
</dbReference>
<dbReference type="FunFam" id="3.30.420.40:FF:000040">
    <property type="entry name" value="tRNA N6-adenosine threonylcarbamoyltransferase"/>
    <property type="match status" value="1"/>
</dbReference>
<dbReference type="PANTHER" id="PTHR11735">
    <property type="entry name" value="TRNA N6-ADENOSINE THREONYLCARBAMOYLTRANSFERASE"/>
    <property type="match status" value="1"/>
</dbReference>
<keyword evidence="1 8" id="KW-0963">Cytoplasm</keyword>
<evidence type="ECO:0000256" key="7">
    <source>
        <dbReference type="ARBA" id="ARBA00048117"/>
    </source>
</evidence>
<dbReference type="CDD" id="cd24133">
    <property type="entry name" value="ASKHA_NBD_TsaD_bac"/>
    <property type="match status" value="1"/>
</dbReference>
<comment type="cofactor">
    <cofactor evidence="8">
        <name>Fe(2+)</name>
        <dbReference type="ChEBI" id="CHEBI:29033"/>
    </cofactor>
    <text evidence="8">Binds 1 Fe(2+) ion per subunit.</text>
</comment>
<evidence type="ECO:0000256" key="8">
    <source>
        <dbReference type="HAMAP-Rule" id="MF_01445"/>
    </source>
</evidence>
<keyword evidence="5 8" id="KW-0408">Iron</keyword>
<keyword evidence="2 8" id="KW-0808">Transferase</keyword>
<gene>
    <name evidence="8 10" type="primary">tsaD</name>
    <name evidence="10" type="ORF">IAD50_05375</name>
</gene>
<evidence type="ECO:0000256" key="2">
    <source>
        <dbReference type="ARBA" id="ARBA00022679"/>
    </source>
</evidence>
<feature type="binding site" evidence="8">
    <location>
        <position position="190"/>
    </location>
    <ligand>
        <name>substrate</name>
    </ligand>
</feature>
<dbReference type="EMBL" id="DVMM01000109">
    <property type="protein sequence ID" value="HIU29710.1"/>
    <property type="molecule type" value="Genomic_DNA"/>
</dbReference>
<dbReference type="AlphaFoldDB" id="A0A9D1IA67"/>
<organism evidence="10 11">
    <name type="scientific">Candidatus Egerieisoma faecipullorum</name>
    <dbReference type="NCBI Taxonomy" id="2840963"/>
    <lineage>
        <taxon>Bacteria</taxon>
        <taxon>Bacillati</taxon>
        <taxon>Bacillota</taxon>
        <taxon>Clostridia</taxon>
        <taxon>Eubacteriales</taxon>
        <taxon>Clostridiaceae</taxon>
        <taxon>Clostridiaceae incertae sedis</taxon>
        <taxon>Candidatus Egerieisoma</taxon>
    </lineage>
</organism>
<reference evidence="10" key="1">
    <citation type="submission" date="2020-10" db="EMBL/GenBank/DDBJ databases">
        <authorList>
            <person name="Gilroy R."/>
        </authorList>
    </citation>
    <scope>NUCLEOTIDE SEQUENCE</scope>
    <source>
        <strain evidence="10">CHK195-4489</strain>
    </source>
</reference>
<feature type="binding site" evidence="8">
    <location>
        <position position="307"/>
    </location>
    <ligand>
        <name>Fe cation</name>
        <dbReference type="ChEBI" id="CHEBI:24875"/>
    </ligand>
</feature>
<evidence type="ECO:0000256" key="3">
    <source>
        <dbReference type="ARBA" id="ARBA00022694"/>
    </source>
</evidence>
<dbReference type="InterPro" id="IPR017861">
    <property type="entry name" value="KAE1/TsaD"/>
</dbReference>
<evidence type="ECO:0000256" key="5">
    <source>
        <dbReference type="ARBA" id="ARBA00023004"/>
    </source>
</evidence>
<protein>
    <recommendedName>
        <fullName evidence="8">tRNA N6-adenosine threonylcarbamoyltransferase</fullName>
        <ecNumber evidence="8">2.3.1.234</ecNumber>
    </recommendedName>
    <alternativeName>
        <fullName evidence="8">N6-L-threonylcarbamoyladenine synthase</fullName>
        <shortName evidence="8">t(6)A synthase</shortName>
    </alternativeName>
    <alternativeName>
        <fullName evidence="8">t(6)A37 threonylcarbamoyladenosine biosynthesis protein TsaD</fullName>
    </alternativeName>
    <alternativeName>
        <fullName evidence="8">tRNA threonylcarbamoyladenosine biosynthesis protein TsaD</fullName>
    </alternativeName>
</protein>
<keyword evidence="4 8" id="KW-0479">Metal-binding</keyword>
<dbReference type="InterPro" id="IPR022450">
    <property type="entry name" value="TsaD"/>
</dbReference>